<keyword evidence="14" id="KW-1185">Reference proteome</keyword>
<comment type="catalytic activity">
    <reaction evidence="1">
        <text>a beta-lactam + H2O = a substituted beta-amino acid</text>
        <dbReference type="Rhea" id="RHEA:20401"/>
        <dbReference type="ChEBI" id="CHEBI:15377"/>
        <dbReference type="ChEBI" id="CHEBI:35627"/>
        <dbReference type="ChEBI" id="CHEBI:140347"/>
        <dbReference type="EC" id="3.5.2.6"/>
    </reaction>
</comment>
<feature type="domain" description="Penicillin-binding protein dimerisation" evidence="12">
    <location>
        <begin position="133"/>
        <end position="205"/>
    </location>
</feature>
<dbReference type="Gene3D" id="3.90.1310.10">
    <property type="entry name" value="Penicillin-binding protein 2a (Domain 2)"/>
    <property type="match status" value="1"/>
</dbReference>
<evidence type="ECO:0000256" key="1">
    <source>
        <dbReference type="ARBA" id="ARBA00001526"/>
    </source>
</evidence>
<evidence type="ECO:0000256" key="2">
    <source>
        <dbReference type="ARBA" id="ARBA00004370"/>
    </source>
</evidence>
<feature type="domain" description="Penicillin-binding protein transpeptidase" evidence="11">
    <location>
        <begin position="238"/>
        <end position="553"/>
    </location>
</feature>
<evidence type="ECO:0000313" key="14">
    <source>
        <dbReference type="Proteomes" id="UP001320768"/>
    </source>
</evidence>
<comment type="caution">
    <text evidence="13">The sequence shown here is derived from an EMBL/GenBank/DDBJ whole genome shotgun (WGS) entry which is preliminary data.</text>
</comment>
<keyword evidence="10" id="KW-1133">Transmembrane helix</keyword>
<evidence type="ECO:0000256" key="10">
    <source>
        <dbReference type="SAM" id="Phobius"/>
    </source>
</evidence>
<proteinExistence type="inferred from homology"/>
<evidence type="ECO:0000256" key="7">
    <source>
        <dbReference type="ARBA" id="ARBA00022801"/>
    </source>
</evidence>
<dbReference type="Pfam" id="PF00905">
    <property type="entry name" value="Transpeptidase"/>
    <property type="match status" value="1"/>
</dbReference>
<keyword evidence="5" id="KW-0121">Carboxypeptidase</keyword>
<feature type="transmembrane region" description="Helical" evidence="10">
    <location>
        <begin position="15"/>
        <end position="37"/>
    </location>
</feature>
<keyword evidence="6" id="KW-0732">Signal</keyword>
<sequence>MQKLRNHRKESQITLYRLLLISGFFALIFCGLTYRIYRLQITQFSHYAKLAKNNNKQSFTLMPYRADIIDRYALPMALYRTTFALDTQSLSSDHLALLKNIAIAPPFSDKRIYLLPSQYAFLTSTSIHQYLSSMTKRHYPIGHASAHIIGYVGHDKASESCELPDSNIPFQSGKSGIEKHHNSYLKGQAGSKHNTLNAKREIVSENIAQQPSRAMPLQLTIDSKLQSYAFDQLASLTGSVLVIDPQSGEVLAAASSPSYNPNTIDLSSKRVSNTERSQKPMFTRFTQALYPPASIVKPFIGLCALEDGHITSETIINDSGSFKLNDKSRAFHNYNRNGHGEVNLNKAIQLSNDTYFYHLAHNIGIDNIVSYLKQFKFGEKTHIDLPYEAQGVLPTKQYRKKHYKKWYDGQTIISGIGQGDILATPLQLARAVMLLANNGYDYPLHMTKGYYLPMPSSMQFSKHHRDTIIAAMEDVALSGTARSIGKKTYTLAAKTGSAQVATLENKSDYQHLPKHQKDHHLFVGFAPVDHPSIVIVVVIEHQHEALRVAQNILDWCHKHNYIL</sequence>
<dbReference type="Gene3D" id="3.40.710.10">
    <property type="entry name" value="DD-peptidase/beta-lactamase superfamily"/>
    <property type="match status" value="1"/>
</dbReference>
<evidence type="ECO:0000256" key="3">
    <source>
        <dbReference type="ARBA" id="ARBA00007898"/>
    </source>
</evidence>
<dbReference type="InterPro" id="IPR005311">
    <property type="entry name" value="PBP_dimer"/>
</dbReference>
<evidence type="ECO:0000256" key="9">
    <source>
        <dbReference type="ARBA" id="ARBA00023251"/>
    </source>
</evidence>
<dbReference type="PANTHER" id="PTHR30627">
    <property type="entry name" value="PEPTIDOGLYCAN D,D-TRANSPEPTIDASE"/>
    <property type="match status" value="1"/>
</dbReference>
<evidence type="ECO:0000313" key="13">
    <source>
        <dbReference type="EMBL" id="MCP8351778.1"/>
    </source>
</evidence>
<dbReference type="PANTHER" id="PTHR30627:SF6">
    <property type="entry name" value="BETA-LACTAMASE YBXI-RELATED"/>
    <property type="match status" value="1"/>
</dbReference>
<dbReference type="RefSeq" id="WP_258568892.1">
    <property type="nucleotide sequence ID" value="NZ_JAKUDN010000001.1"/>
</dbReference>
<dbReference type="Pfam" id="PF03717">
    <property type="entry name" value="PBP_dimer"/>
    <property type="match status" value="1"/>
</dbReference>
<dbReference type="InterPro" id="IPR050515">
    <property type="entry name" value="Beta-lactam/transpept"/>
</dbReference>
<evidence type="ECO:0000259" key="11">
    <source>
        <dbReference type="Pfam" id="PF00905"/>
    </source>
</evidence>
<reference evidence="13 14" key="1">
    <citation type="journal article" date="2022" name="Nat. Microbiol.">
        <title>The microbiome of a bacterivorous marine choanoflagellate contains a resource-demanding obligate bacterial associate.</title>
        <authorList>
            <person name="Needham D.M."/>
            <person name="Poirier C."/>
            <person name="Bachy C."/>
            <person name="George E.E."/>
            <person name="Wilken S."/>
            <person name="Yung C.C.M."/>
            <person name="Limardo A.J."/>
            <person name="Morando M."/>
            <person name="Sudek L."/>
            <person name="Malmstrom R.R."/>
            <person name="Keeling P.J."/>
            <person name="Santoro A.E."/>
            <person name="Worden A.Z."/>
        </authorList>
    </citation>
    <scope>NUCLEOTIDE SEQUENCE [LARGE SCALE GENOMIC DNA]</scope>
    <source>
        <strain evidence="13 14">Comchoano-2</strain>
    </source>
</reference>
<accession>A0ABT1L5Q2</accession>
<dbReference type="InterPro" id="IPR036138">
    <property type="entry name" value="PBP_dimer_sf"/>
</dbReference>
<keyword evidence="10" id="KW-0812">Transmembrane</keyword>
<organism evidence="13 14">
    <name type="scientific">Candidatus Synchoanobacter obligatus</name>
    <dbReference type="NCBI Taxonomy" id="2919597"/>
    <lineage>
        <taxon>Bacteria</taxon>
        <taxon>Pseudomonadati</taxon>
        <taxon>Pseudomonadota</taxon>
        <taxon>Gammaproteobacteria</taxon>
        <taxon>Candidatus Comchoanobacterales</taxon>
        <taxon>Candidatus Comchoanobacteraceae</taxon>
        <taxon>Candidatus Synchoanobacter</taxon>
    </lineage>
</organism>
<evidence type="ECO:0000256" key="5">
    <source>
        <dbReference type="ARBA" id="ARBA00022645"/>
    </source>
</evidence>
<name>A0ABT1L5Q2_9GAMM</name>
<dbReference type="EC" id="3.5.2.6" evidence="4"/>
<dbReference type="SUPFAM" id="SSF56519">
    <property type="entry name" value="Penicillin binding protein dimerisation domain"/>
    <property type="match status" value="1"/>
</dbReference>
<evidence type="ECO:0000256" key="6">
    <source>
        <dbReference type="ARBA" id="ARBA00022729"/>
    </source>
</evidence>
<dbReference type="InterPro" id="IPR012338">
    <property type="entry name" value="Beta-lactam/transpept-like"/>
</dbReference>
<keyword evidence="8 10" id="KW-0472">Membrane</keyword>
<keyword evidence="5" id="KW-0645">Protease</keyword>
<keyword evidence="7" id="KW-0378">Hydrolase</keyword>
<evidence type="ECO:0000259" key="12">
    <source>
        <dbReference type="Pfam" id="PF03717"/>
    </source>
</evidence>
<gene>
    <name evidence="13" type="ORF">MKS91_00510</name>
</gene>
<evidence type="ECO:0000256" key="8">
    <source>
        <dbReference type="ARBA" id="ARBA00023136"/>
    </source>
</evidence>
<dbReference type="Proteomes" id="UP001320768">
    <property type="component" value="Unassembled WGS sequence"/>
</dbReference>
<comment type="subcellular location">
    <subcellularLocation>
        <location evidence="2">Membrane</location>
    </subcellularLocation>
</comment>
<evidence type="ECO:0000256" key="4">
    <source>
        <dbReference type="ARBA" id="ARBA00012865"/>
    </source>
</evidence>
<dbReference type="EMBL" id="JAKUDN010000001">
    <property type="protein sequence ID" value="MCP8351778.1"/>
    <property type="molecule type" value="Genomic_DNA"/>
</dbReference>
<protein>
    <recommendedName>
        <fullName evidence="4">beta-lactamase</fullName>
        <ecNumber evidence="4">3.5.2.6</ecNumber>
    </recommendedName>
</protein>
<dbReference type="SUPFAM" id="SSF56601">
    <property type="entry name" value="beta-lactamase/transpeptidase-like"/>
    <property type="match status" value="1"/>
</dbReference>
<comment type="similarity">
    <text evidence="3">Belongs to the class-D beta-lactamase family.</text>
</comment>
<keyword evidence="9" id="KW-0046">Antibiotic resistance</keyword>
<dbReference type="InterPro" id="IPR001460">
    <property type="entry name" value="PCN-bd_Tpept"/>
</dbReference>